<gene>
    <name evidence="8" type="ordered locus">Terro_2744</name>
</gene>
<keyword evidence="6 8" id="KW-0012">Acyltransferase</keyword>
<accession>I3ZIB2</accession>
<dbReference type="GO" id="GO:0009247">
    <property type="term" value="P:glycolipid biosynthetic process"/>
    <property type="evidence" value="ECO:0007669"/>
    <property type="project" value="UniProtKB-ARBA"/>
</dbReference>
<dbReference type="PATRIC" id="fig|926566.3.peg.2728"/>
<keyword evidence="2" id="KW-1003">Cell membrane</keyword>
<dbReference type="STRING" id="926566.Terro_2744"/>
<dbReference type="HOGENOM" id="CLU_049421_4_0_0"/>
<dbReference type="AlphaFoldDB" id="I3ZIB2"/>
<dbReference type="Pfam" id="PF03279">
    <property type="entry name" value="Lip_A_acyltrans"/>
    <property type="match status" value="1"/>
</dbReference>
<feature type="region of interest" description="Disordered" evidence="7">
    <location>
        <begin position="319"/>
        <end position="348"/>
    </location>
</feature>
<name>I3ZIB2_TERRK</name>
<protein>
    <submittedName>
        <fullName evidence="8">Lauroyl/myristoyl acyltransferase</fullName>
    </submittedName>
</protein>
<dbReference type="PANTHER" id="PTHR30606:SF9">
    <property type="entry name" value="LIPID A BIOSYNTHESIS LAUROYLTRANSFERASE"/>
    <property type="match status" value="1"/>
</dbReference>
<sequence>MLLLTNYTGALSLTQSSTGKTVTARQRLEYAAVLGAVSLLRFLPRGLARSLGAAIGGAAGALAGRLSGTGDRNLQLAFPKLSPAERSAVLRGTFRSLGWQLAEFCQMSKYTPEFVREHVMRYEGLENFLAAEARGKGVLVLTGHLGAWELSSFVHSLLGHPMGMVIRRLDNPLVDNMVNAIRCQHGNRVLHKDDFARGLISAMHKGETVGILMDTNMTPPQGVFVPFFGVPACTASGLARVARKTGAAVVPGFLLWSEEENRYVLHFGEELKLQHTADNEADALANTALFVATTEAYIRRFPEQWLWLHRRWKTRPPGEPPIYGRAANVGPAKADTDDKMLGISTETR</sequence>
<dbReference type="EMBL" id="CP003379">
    <property type="protein sequence ID" value="AFL88980.1"/>
    <property type="molecule type" value="Genomic_DNA"/>
</dbReference>
<dbReference type="PANTHER" id="PTHR30606">
    <property type="entry name" value="LIPID A BIOSYNTHESIS LAUROYL ACYLTRANSFERASE"/>
    <property type="match status" value="1"/>
</dbReference>
<keyword evidence="9" id="KW-1185">Reference proteome</keyword>
<dbReference type="KEGG" id="trs:Terro_2744"/>
<organism evidence="8 9">
    <name type="scientific">Terriglobus roseus (strain DSM 18391 / NRRL B-41598 / KBS 63)</name>
    <dbReference type="NCBI Taxonomy" id="926566"/>
    <lineage>
        <taxon>Bacteria</taxon>
        <taxon>Pseudomonadati</taxon>
        <taxon>Acidobacteriota</taxon>
        <taxon>Terriglobia</taxon>
        <taxon>Terriglobales</taxon>
        <taxon>Acidobacteriaceae</taxon>
        <taxon>Terriglobus</taxon>
    </lineage>
</organism>
<keyword evidence="3" id="KW-0997">Cell inner membrane</keyword>
<evidence type="ECO:0000256" key="4">
    <source>
        <dbReference type="ARBA" id="ARBA00022679"/>
    </source>
</evidence>
<comment type="subcellular location">
    <subcellularLocation>
        <location evidence="1">Cell inner membrane</location>
    </subcellularLocation>
</comment>
<evidence type="ECO:0000256" key="1">
    <source>
        <dbReference type="ARBA" id="ARBA00004533"/>
    </source>
</evidence>
<keyword evidence="4 8" id="KW-0808">Transferase</keyword>
<dbReference type="CDD" id="cd07984">
    <property type="entry name" value="LPLAT_LABLAT-like"/>
    <property type="match status" value="1"/>
</dbReference>
<dbReference type="PIRSF" id="PIRSF026649">
    <property type="entry name" value="MsbB"/>
    <property type="match status" value="1"/>
</dbReference>
<evidence type="ECO:0000313" key="9">
    <source>
        <dbReference type="Proteomes" id="UP000006056"/>
    </source>
</evidence>
<evidence type="ECO:0000256" key="6">
    <source>
        <dbReference type="ARBA" id="ARBA00023315"/>
    </source>
</evidence>
<proteinExistence type="predicted"/>
<evidence type="ECO:0000256" key="5">
    <source>
        <dbReference type="ARBA" id="ARBA00023136"/>
    </source>
</evidence>
<dbReference type="InterPro" id="IPR004960">
    <property type="entry name" value="LipA_acyltrans"/>
</dbReference>
<evidence type="ECO:0000313" key="8">
    <source>
        <dbReference type="EMBL" id="AFL88980.1"/>
    </source>
</evidence>
<dbReference type="eggNOG" id="COG1560">
    <property type="taxonomic scope" value="Bacteria"/>
</dbReference>
<dbReference type="Proteomes" id="UP000006056">
    <property type="component" value="Chromosome"/>
</dbReference>
<dbReference type="GO" id="GO:0016746">
    <property type="term" value="F:acyltransferase activity"/>
    <property type="evidence" value="ECO:0007669"/>
    <property type="project" value="UniProtKB-KW"/>
</dbReference>
<keyword evidence="5" id="KW-0472">Membrane</keyword>
<evidence type="ECO:0000256" key="2">
    <source>
        <dbReference type="ARBA" id="ARBA00022475"/>
    </source>
</evidence>
<dbReference type="GO" id="GO:0005886">
    <property type="term" value="C:plasma membrane"/>
    <property type="evidence" value="ECO:0007669"/>
    <property type="project" value="UniProtKB-SubCell"/>
</dbReference>
<reference evidence="8 9" key="1">
    <citation type="submission" date="2012-06" db="EMBL/GenBank/DDBJ databases">
        <title>Complete genome of Terriglobus roseus DSM 18391.</title>
        <authorList>
            <consortium name="US DOE Joint Genome Institute (JGI-PGF)"/>
            <person name="Lucas S."/>
            <person name="Copeland A."/>
            <person name="Lapidus A."/>
            <person name="Glavina del Rio T."/>
            <person name="Dalin E."/>
            <person name="Tice H."/>
            <person name="Bruce D."/>
            <person name="Goodwin L."/>
            <person name="Pitluck S."/>
            <person name="Peters L."/>
            <person name="Mikhailova N."/>
            <person name="Munk A.C.C."/>
            <person name="Kyrpides N."/>
            <person name="Mavromatis K."/>
            <person name="Ivanova N."/>
            <person name="Brettin T."/>
            <person name="Detter J.C."/>
            <person name="Han C."/>
            <person name="Larimer F."/>
            <person name="Land M."/>
            <person name="Hauser L."/>
            <person name="Markowitz V."/>
            <person name="Cheng J.-F."/>
            <person name="Hugenholtz P."/>
            <person name="Woyke T."/>
            <person name="Wu D."/>
            <person name="Brambilla E."/>
            <person name="Klenk H.-P."/>
            <person name="Eisen J.A."/>
        </authorList>
    </citation>
    <scope>NUCLEOTIDE SEQUENCE [LARGE SCALE GENOMIC DNA]</scope>
    <source>
        <strain evidence="9">DSM 18391 / NRRL B-41598 / KBS 63</strain>
    </source>
</reference>
<evidence type="ECO:0000256" key="3">
    <source>
        <dbReference type="ARBA" id="ARBA00022519"/>
    </source>
</evidence>
<evidence type="ECO:0000256" key="7">
    <source>
        <dbReference type="SAM" id="MobiDB-lite"/>
    </source>
</evidence>